<keyword evidence="6 11" id="KW-0812">Transmembrane</keyword>
<keyword evidence="14" id="KW-1185">Reference proteome</keyword>
<comment type="subcellular location">
    <subcellularLocation>
        <location evidence="1">Cell inner membrane</location>
        <topology evidence="1">Single-pass membrane protein</topology>
        <orientation evidence="1">Periplasmic side</orientation>
    </subcellularLocation>
</comment>
<dbReference type="SUPFAM" id="SSF74653">
    <property type="entry name" value="TolA/TonB C-terminal domain"/>
    <property type="match status" value="1"/>
</dbReference>
<evidence type="ECO:0000313" key="14">
    <source>
        <dbReference type="Proteomes" id="UP000463961"/>
    </source>
</evidence>
<evidence type="ECO:0000256" key="7">
    <source>
        <dbReference type="ARBA" id="ARBA00022927"/>
    </source>
</evidence>
<dbReference type="InterPro" id="IPR006260">
    <property type="entry name" value="TonB/TolA_C"/>
</dbReference>
<keyword evidence="5" id="KW-0997">Cell inner membrane</keyword>
<evidence type="ECO:0000256" key="4">
    <source>
        <dbReference type="ARBA" id="ARBA00022475"/>
    </source>
</evidence>
<dbReference type="AlphaFoldDB" id="A0A679I7K7"/>
<dbReference type="GO" id="GO:0055085">
    <property type="term" value="P:transmembrane transport"/>
    <property type="evidence" value="ECO:0007669"/>
    <property type="project" value="InterPro"/>
</dbReference>
<proteinExistence type="inferred from homology"/>
<dbReference type="EMBL" id="AP022345">
    <property type="protein sequence ID" value="BBU68086.1"/>
    <property type="molecule type" value="Genomic_DNA"/>
</dbReference>
<evidence type="ECO:0000256" key="8">
    <source>
        <dbReference type="ARBA" id="ARBA00022989"/>
    </source>
</evidence>
<dbReference type="Pfam" id="PF03544">
    <property type="entry name" value="TonB_C"/>
    <property type="match status" value="1"/>
</dbReference>
<dbReference type="PROSITE" id="PS52015">
    <property type="entry name" value="TONB_CTD"/>
    <property type="match status" value="1"/>
</dbReference>
<feature type="compositionally biased region" description="Basic and acidic residues" evidence="10">
    <location>
        <begin position="67"/>
        <end position="81"/>
    </location>
</feature>
<feature type="region of interest" description="Disordered" evidence="10">
    <location>
        <begin position="64"/>
        <end position="121"/>
    </location>
</feature>
<keyword evidence="3" id="KW-0813">Transport</keyword>
<evidence type="ECO:0000256" key="5">
    <source>
        <dbReference type="ARBA" id="ARBA00022519"/>
    </source>
</evidence>
<dbReference type="GO" id="GO:0031992">
    <property type="term" value="F:energy transducer activity"/>
    <property type="evidence" value="ECO:0007669"/>
    <property type="project" value="TreeGrafter"/>
</dbReference>
<dbReference type="OrthoDB" id="9792439at2"/>
<evidence type="ECO:0000313" key="13">
    <source>
        <dbReference type="EMBL" id="BBU68086.1"/>
    </source>
</evidence>
<dbReference type="RefSeq" id="WP_162048970.1">
    <property type="nucleotide sequence ID" value="NZ_AP019011.1"/>
</dbReference>
<evidence type="ECO:0000256" key="6">
    <source>
        <dbReference type="ARBA" id="ARBA00022692"/>
    </source>
</evidence>
<dbReference type="Gene3D" id="3.30.1150.10">
    <property type="match status" value="1"/>
</dbReference>
<dbReference type="InterPro" id="IPR037682">
    <property type="entry name" value="TonB_C"/>
</dbReference>
<feature type="domain" description="TonB C-terminal" evidence="12">
    <location>
        <begin position="107"/>
        <end position="199"/>
    </location>
</feature>
<dbReference type="Proteomes" id="UP000463961">
    <property type="component" value="Chromosome"/>
</dbReference>
<evidence type="ECO:0000256" key="1">
    <source>
        <dbReference type="ARBA" id="ARBA00004383"/>
    </source>
</evidence>
<protein>
    <recommendedName>
        <fullName evidence="12">TonB C-terminal domain-containing protein</fullName>
    </recommendedName>
</protein>
<feature type="transmembrane region" description="Helical" evidence="11">
    <location>
        <begin position="18"/>
        <end position="39"/>
    </location>
</feature>
<dbReference type="InterPro" id="IPR051045">
    <property type="entry name" value="TonB-dependent_transducer"/>
</dbReference>
<sequence length="199" mass="21664">MLQDHSFSSEKGYRNTGLWVSVAHVVGILLIIFGSAFFATHPEPVIMMAEMVDRESSALVQTIKTKASRDQKQEKKDKIVTREAATSQEQAATKTVAGDPAAAPVHMPDASASDLHNPKPHYPPLSRAKGEQGTVLLKVCVAQSGAVDSVALAQSSGFVRLDRSAQDTVERWKFHPARRGGQAVPMCYQLPIRFSLDQP</sequence>
<evidence type="ECO:0000256" key="9">
    <source>
        <dbReference type="ARBA" id="ARBA00023136"/>
    </source>
</evidence>
<feature type="compositionally biased region" description="Polar residues" evidence="10">
    <location>
        <begin position="84"/>
        <end position="93"/>
    </location>
</feature>
<dbReference type="PANTHER" id="PTHR33446:SF2">
    <property type="entry name" value="PROTEIN TONB"/>
    <property type="match status" value="1"/>
</dbReference>
<evidence type="ECO:0000256" key="11">
    <source>
        <dbReference type="SAM" id="Phobius"/>
    </source>
</evidence>
<dbReference type="PANTHER" id="PTHR33446">
    <property type="entry name" value="PROTEIN TONB-RELATED"/>
    <property type="match status" value="1"/>
</dbReference>
<dbReference type="GO" id="GO:0015031">
    <property type="term" value="P:protein transport"/>
    <property type="evidence" value="ECO:0007669"/>
    <property type="project" value="UniProtKB-KW"/>
</dbReference>
<dbReference type="GO" id="GO:0098797">
    <property type="term" value="C:plasma membrane protein complex"/>
    <property type="evidence" value="ECO:0007669"/>
    <property type="project" value="TreeGrafter"/>
</dbReference>
<dbReference type="NCBIfam" id="TIGR01352">
    <property type="entry name" value="tonB_Cterm"/>
    <property type="match status" value="1"/>
</dbReference>
<comment type="similarity">
    <text evidence="2">Belongs to the TonB family.</text>
</comment>
<name>A0A679I7K7_9RHOO</name>
<gene>
    <name evidence="13" type="ORF">ICHIAU1_03690</name>
</gene>
<evidence type="ECO:0000256" key="2">
    <source>
        <dbReference type="ARBA" id="ARBA00006555"/>
    </source>
</evidence>
<evidence type="ECO:0000256" key="10">
    <source>
        <dbReference type="SAM" id="MobiDB-lite"/>
    </source>
</evidence>
<keyword evidence="4" id="KW-1003">Cell membrane</keyword>
<keyword evidence="8 11" id="KW-1133">Transmembrane helix</keyword>
<accession>A0A679I7K7</accession>
<evidence type="ECO:0000256" key="3">
    <source>
        <dbReference type="ARBA" id="ARBA00022448"/>
    </source>
</evidence>
<evidence type="ECO:0000259" key="12">
    <source>
        <dbReference type="PROSITE" id="PS52015"/>
    </source>
</evidence>
<keyword evidence="7" id="KW-0653">Protein transport</keyword>
<keyword evidence="9 11" id="KW-0472">Membrane</keyword>
<reference evidence="14" key="1">
    <citation type="submission" date="2020-01" db="EMBL/GenBank/DDBJ databases">
        <title>Phosphoaccumulans saitamaens gen. nov., sp. nov., a polyphosphate accumulating bacterium isolated from surface river water.</title>
        <authorList>
            <person name="Watanabe K."/>
            <person name="Suda W."/>
        </authorList>
    </citation>
    <scope>NUCLEOTIDE SEQUENCE [LARGE SCALE GENOMIC DNA]</scope>
    <source>
        <strain evidence="14">ICHIAU1</strain>
    </source>
</reference>
<organism evidence="13 14">
    <name type="scientific">Fluviibacter phosphoraccumulans</name>
    <dbReference type="NCBI Taxonomy" id="1751046"/>
    <lineage>
        <taxon>Bacteria</taxon>
        <taxon>Pseudomonadati</taxon>
        <taxon>Pseudomonadota</taxon>
        <taxon>Betaproteobacteria</taxon>
        <taxon>Rhodocyclales</taxon>
        <taxon>Fluviibacteraceae</taxon>
        <taxon>Fluviibacter</taxon>
    </lineage>
</organism>